<gene>
    <name evidence="8" type="ORF">AYR53_11075</name>
</gene>
<comment type="subcellular location">
    <subcellularLocation>
        <location evidence="1">Cell membrane</location>
        <topology evidence="1">Multi-pass membrane protein</topology>
    </subcellularLocation>
</comment>
<dbReference type="Pfam" id="PF00324">
    <property type="entry name" value="AA_permease"/>
    <property type="match status" value="1"/>
</dbReference>
<dbReference type="InterPro" id="IPR004840">
    <property type="entry name" value="Amino_acid_permease_CS"/>
</dbReference>
<evidence type="ECO:0000256" key="6">
    <source>
        <dbReference type="ARBA" id="ARBA00022989"/>
    </source>
</evidence>
<protein>
    <submittedName>
        <fullName evidence="8">D-alanine/D-serine/glycine permease</fullName>
    </submittedName>
</protein>
<dbReference type="FunFam" id="1.20.1740.10:FF:000001">
    <property type="entry name" value="Amino acid permease"/>
    <property type="match status" value="1"/>
</dbReference>
<dbReference type="PIRSF" id="PIRSF006060">
    <property type="entry name" value="AA_transporter"/>
    <property type="match status" value="1"/>
</dbReference>
<dbReference type="GO" id="GO:0006865">
    <property type="term" value="P:amino acid transport"/>
    <property type="evidence" value="ECO:0007669"/>
    <property type="project" value="UniProtKB-KW"/>
</dbReference>
<keyword evidence="6" id="KW-1133">Transmembrane helix</keyword>
<keyword evidence="3" id="KW-1003">Cell membrane</keyword>
<keyword evidence="4" id="KW-0812">Transmembrane</keyword>
<evidence type="ECO:0000256" key="5">
    <source>
        <dbReference type="ARBA" id="ARBA00022970"/>
    </source>
</evidence>
<dbReference type="AlphaFoldDB" id="A0A192H5J7"/>
<dbReference type="InterPro" id="IPR004841">
    <property type="entry name" value="AA-permease/SLC12A_dom"/>
</dbReference>
<dbReference type="Proteomes" id="UP000078582">
    <property type="component" value="Chromosome"/>
</dbReference>
<evidence type="ECO:0000256" key="3">
    <source>
        <dbReference type="ARBA" id="ARBA00022475"/>
    </source>
</evidence>
<keyword evidence="2" id="KW-0813">Transport</keyword>
<keyword evidence="7" id="KW-0472">Membrane</keyword>
<dbReference type="GO" id="GO:0055085">
    <property type="term" value="P:transmembrane transport"/>
    <property type="evidence" value="ECO:0007669"/>
    <property type="project" value="InterPro"/>
</dbReference>
<dbReference type="PANTHER" id="PTHR43495:SF2">
    <property type="entry name" value="D-SERINE_D-ALANINE_GLYCINE TRANSPORTER"/>
    <property type="match status" value="1"/>
</dbReference>
<evidence type="ECO:0000313" key="8">
    <source>
        <dbReference type="EMBL" id="ANK63261.1"/>
    </source>
</evidence>
<dbReference type="STRING" id="375175.AYR53_11075"/>
<sequence length="461" mass="50557">MSEKQTGETQGLARNLKSRHVQLIAIGGTIGTGLFLGAGKSIHLAGPSILFAYLLTGIVCFMLMRALGELLLSDLNLHSFVDFIKEYLGESAGFIAGWTYWICWVTIAMAEVTATGLYMKFWFPSLPQWLPGLLMLIILLGVNLITVGAFGEVEFWFALIKIVAIIALIAVGIFMVIVGYKTPTGQASLSNLTNYGGIFPTGAKGFILSFQMVVFSFIGIEMVGMTASETQNPEKLLPKAINDIPLRIILFYVGALFVIMCIYPWSHLSASQSPFVQVFKNIGIRSAAGIVNFVVITASASACNSSLFSTGRMLFSLAYDSDNRFLHHFGKLSKSRVPASALLFSTVVIAFAVLLNLFIPNIVFTLVSSVATTCFLFIWGAIIVTHLRYRKTKLAAASTFKAPWQPFADYFVLAFLVFVAVVLCLEKSTLIALIISVIWFAGLYLVKFSHDRHRATGKRVK</sequence>
<reference evidence="8 9" key="1">
    <citation type="submission" date="2016-03" db="EMBL/GenBank/DDBJ databases">
        <title>Pediococcus and Lactobacillus from brewery environment - whole genome sequencing and assembly.</title>
        <authorList>
            <person name="Behr J."/>
            <person name="Geissler A.J."/>
            <person name="Vogel R.F."/>
        </authorList>
    </citation>
    <scope>NUCLEOTIDE SEQUENCE [LARGE SCALE GENOMIC DNA]</scope>
    <source>
        <strain evidence="8 9">TMW 1.1989</strain>
    </source>
</reference>
<dbReference type="Gene3D" id="1.20.1740.10">
    <property type="entry name" value="Amino acid/polyamine transporter I"/>
    <property type="match status" value="1"/>
</dbReference>
<dbReference type="EMBL" id="CP014873">
    <property type="protein sequence ID" value="ANK63261.1"/>
    <property type="molecule type" value="Genomic_DNA"/>
</dbReference>
<evidence type="ECO:0000256" key="4">
    <source>
        <dbReference type="ARBA" id="ARBA00022692"/>
    </source>
</evidence>
<dbReference type="PANTHER" id="PTHR43495">
    <property type="entry name" value="GABA PERMEASE"/>
    <property type="match status" value="1"/>
</dbReference>
<organism evidence="8 9">
    <name type="scientific">Loigolactobacillus backii</name>
    <dbReference type="NCBI Taxonomy" id="375175"/>
    <lineage>
        <taxon>Bacteria</taxon>
        <taxon>Bacillati</taxon>
        <taxon>Bacillota</taxon>
        <taxon>Bacilli</taxon>
        <taxon>Lactobacillales</taxon>
        <taxon>Lactobacillaceae</taxon>
        <taxon>Loigolactobacillus</taxon>
    </lineage>
</organism>
<keyword evidence="9" id="KW-1185">Reference proteome</keyword>
<evidence type="ECO:0000256" key="7">
    <source>
        <dbReference type="ARBA" id="ARBA00023136"/>
    </source>
</evidence>
<dbReference type="GeneID" id="42982802"/>
<evidence type="ECO:0000313" key="9">
    <source>
        <dbReference type="Proteomes" id="UP000078582"/>
    </source>
</evidence>
<dbReference type="RefSeq" id="WP_068225208.1">
    <property type="nucleotide sequence ID" value="NZ_CP014623.1"/>
</dbReference>
<dbReference type="GO" id="GO:0005886">
    <property type="term" value="C:plasma membrane"/>
    <property type="evidence" value="ECO:0007669"/>
    <property type="project" value="UniProtKB-SubCell"/>
</dbReference>
<dbReference type="OrthoDB" id="9780162at2"/>
<dbReference type="PROSITE" id="PS00218">
    <property type="entry name" value="AMINO_ACID_PERMEASE_1"/>
    <property type="match status" value="1"/>
</dbReference>
<accession>A0A192H5J7</accession>
<name>A0A192H5J7_9LACO</name>
<dbReference type="KEGG" id="lbt:AYR52_06410"/>
<evidence type="ECO:0000256" key="1">
    <source>
        <dbReference type="ARBA" id="ARBA00004651"/>
    </source>
</evidence>
<proteinExistence type="predicted"/>
<evidence type="ECO:0000256" key="2">
    <source>
        <dbReference type="ARBA" id="ARBA00022448"/>
    </source>
</evidence>
<keyword evidence="5" id="KW-0029">Amino-acid transport</keyword>